<proteinExistence type="predicted"/>
<accession>A0A4Y2R758</accession>
<gene>
    <name evidence="1" type="ORF">AVEN_152108_1</name>
</gene>
<dbReference type="AlphaFoldDB" id="A0A4Y2R758"/>
<keyword evidence="2" id="KW-1185">Reference proteome</keyword>
<sequence length="135" mass="16051">MDFSATILEHRKIETLSSPLMYRDSTYIVIFHLKGAWCLMPVLQRKGNQSLRKELEVLRGEESRWMSDFVCMYFNKMLYKVQFEDDPLEEESVCRIVRSARSPDHNPKEYAWDASGRTILFLLWCDRPLLEPSRI</sequence>
<dbReference type="EMBL" id="BGPR01016037">
    <property type="protein sequence ID" value="GBN71592.1"/>
    <property type="molecule type" value="Genomic_DNA"/>
</dbReference>
<organism evidence="1 2">
    <name type="scientific">Araneus ventricosus</name>
    <name type="common">Orbweaver spider</name>
    <name type="synonym">Epeira ventricosa</name>
    <dbReference type="NCBI Taxonomy" id="182803"/>
    <lineage>
        <taxon>Eukaryota</taxon>
        <taxon>Metazoa</taxon>
        <taxon>Ecdysozoa</taxon>
        <taxon>Arthropoda</taxon>
        <taxon>Chelicerata</taxon>
        <taxon>Arachnida</taxon>
        <taxon>Araneae</taxon>
        <taxon>Araneomorphae</taxon>
        <taxon>Entelegynae</taxon>
        <taxon>Araneoidea</taxon>
        <taxon>Araneidae</taxon>
        <taxon>Araneus</taxon>
    </lineage>
</organism>
<comment type="caution">
    <text evidence="1">The sequence shown here is derived from an EMBL/GenBank/DDBJ whole genome shotgun (WGS) entry which is preliminary data.</text>
</comment>
<reference evidence="1 2" key="1">
    <citation type="journal article" date="2019" name="Sci. Rep.">
        <title>Orb-weaving spider Araneus ventricosus genome elucidates the spidroin gene catalogue.</title>
        <authorList>
            <person name="Kono N."/>
            <person name="Nakamura H."/>
            <person name="Ohtoshi R."/>
            <person name="Moran D.A.P."/>
            <person name="Shinohara A."/>
            <person name="Yoshida Y."/>
            <person name="Fujiwara M."/>
            <person name="Mori M."/>
            <person name="Tomita M."/>
            <person name="Arakawa K."/>
        </authorList>
    </citation>
    <scope>NUCLEOTIDE SEQUENCE [LARGE SCALE GENOMIC DNA]</scope>
</reference>
<evidence type="ECO:0000313" key="1">
    <source>
        <dbReference type="EMBL" id="GBN71592.1"/>
    </source>
</evidence>
<protein>
    <submittedName>
        <fullName evidence="1">Uncharacterized protein</fullName>
    </submittedName>
</protein>
<evidence type="ECO:0000313" key="2">
    <source>
        <dbReference type="Proteomes" id="UP000499080"/>
    </source>
</evidence>
<name>A0A4Y2R758_ARAVE</name>
<dbReference type="Proteomes" id="UP000499080">
    <property type="component" value="Unassembled WGS sequence"/>
</dbReference>